<gene>
    <name evidence="7" type="ORF">QR680_013896</name>
</gene>
<dbReference type="InterPro" id="IPR017452">
    <property type="entry name" value="GPCR_Rhodpsn_7TM"/>
</dbReference>
<feature type="transmembrane region" description="Helical" evidence="5">
    <location>
        <begin position="505"/>
        <end position="527"/>
    </location>
</feature>
<comment type="caution">
    <text evidence="7">The sequence shown here is derived from an EMBL/GenBank/DDBJ whole genome shotgun (WGS) entry which is preliminary data.</text>
</comment>
<evidence type="ECO:0000256" key="4">
    <source>
        <dbReference type="ARBA" id="ARBA00023136"/>
    </source>
</evidence>
<feature type="transmembrane region" description="Helical" evidence="5">
    <location>
        <begin position="12"/>
        <end position="35"/>
    </location>
</feature>
<keyword evidence="4 5" id="KW-0472">Membrane</keyword>
<dbReference type="PANTHER" id="PTHR23360:SF69">
    <property type="entry name" value="G-PROTEIN COUPLED RECEPTORS FAMILY 1 PROFILE DOMAIN-CONTAINING PROTEIN-RELATED"/>
    <property type="match status" value="1"/>
</dbReference>
<reference evidence="7" key="1">
    <citation type="submission" date="2023-06" db="EMBL/GenBank/DDBJ databases">
        <title>Genomic analysis of the entomopathogenic nematode Steinernema hermaphroditum.</title>
        <authorList>
            <person name="Schwarz E.M."/>
            <person name="Heppert J.K."/>
            <person name="Baniya A."/>
            <person name="Schwartz H.T."/>
            <person name="Tan C.-H."/>
            <person name="Antoshechkin I."/>
            <person name="Sternberg P.W."/>
            <person name="Goodrich-Blair H."/>
            <person name="Dillman A.R."/>
        </authorList>
    </citation>
    <scope>NUCLEOTIDE SEQUENCE</scope>
    <source>
        <strain evidence="7">PS9179</strain>
        <tissue evidence="7">Whole animal</tissue>
    </source>
</reference>
<keyword evidence="3 5" id="KW-1133">Transmembrane helix</keyword>
<keyword evidence="2 5" id="KW-0812">Transmembrane</keyword>
<feature type="domain" description="G-protein coupled receptors family 1 profile" evidence="6">
    <location>
        <begin position="309"/>
        <end position="563"/>
    </location>
</feature>
<evidence type="ECO:0000313" key="7">
    <source>
        <dbReference type="EMBL" id="KAK0418999.1"/>
    </source>
</evidence>
<dbReference type="Proteomes" id="UP001175271">
    <property type="component" value="Unassembled WGS sequence"/>
</dbReference>
<feature type="transmembrane region" description="Helical" evidence="5">
    <location>
        <begin position="192"/>
        <end position="215"/>
    </location>
</feature>
<feature type="transmembrane region" description="Helical" evidence="5">
    <location>
        <begin position="292"/>
        <end position="315"/>
    </location>
</feature>
<name>A0AA39M3A8_9BILA</name>
<feature type="transmembrane region" description="Helical" evidence="5">
    <location>
        <begin position="374"/>
        <end position="396"/>
    </location>
</feature>
<dbReference type="AlphaFoldDB" id="A0AA39M3A8"/>
<evidence type="ECO:0000259" key="6">
    <source>
        <dbReference type="PROSITE" id="PS50262"/>
    </source>
</evidence>
<proteinExistence type="predicted"/>
<feature type="transmembrane region" description="Helical" evidence="5">
    <location>
        <begin position="539"/>
        <end position="562"/>
    </location>
</feature>
<dbReference type="SUPFAM" id="SSF81321">
    <property type="entry name" value="Family A G protein-coupled receptor-like"/>
    <property type="match status" value="2"/>
</dbReference>
<feature type="transmembrane region" description="Helical" evidence="5">
    <location>
        <begin position="158"/>
        <end position="180"/>
    </location>
</feature>
<comment type="subcellular location">
    <subcellularLocation>
        <location evidence="1">Membrane</location>
    </subcellularLocation>
</comment>
<evidence type="ECO:0000256" key="1">
    <source>
        <dbReference type="ARBA" id="ARBA00004370"/>
    </source>
</evidence>
<evidence type="ECO:0000313" key="8">
    <source>
        <dbReference type="Proteomes" id="UP001175271"/>
    </source>
</evidence>
<keyword evidence="8" id="KW-1185">Reference proteome</keyword>
<feature type="transmembrane region" description="Helical" evidence="5">
    <location>
        <begin position="417"/>
        <end position="439"/>
    </location>
</feature>
<dbReference type="GO" id="GO:0016020">
    <property type="term" value="C:membrane"/>
    <property type="evidence" value="ECO:0007669"/>
    <property type="project" value="UniProtKB-SubCell"/>
</dbReference>
<feature type="transmembrane region" description="Helical" evidence="5">
    <location>
        <begin position="42"/>
        <end position="61"/>
    </location>
</feature>
<feature type="transmembrane region" description="Helical" evidence="5">
    <location>
        <begin position="459"/>
        <end position="485"/>
    </location>
</feature>
<protein>
    <recommendedName>
        <fullName evidence="6">G-protein coupled receptors family 1 profile domain-containing protein</fullName>
    </recommendedName>
</protein>
<accession>A0AA39M3A8</accession>
<evidence type="ECO:0000256" key="3">
    <source>
        <dbReference type="ARBA" id="ARBA00022989"/>
    </source>
</evidence>
<dbReference type="EMBL" id="JAUCMV010000002">
    <property type="protein sequence ID" value="KAK0418999.1"/>
    <property type="molecule type" value="Genomic_DNA"/>
</dbReference>
<dbReference type="InterPro" id="IPR047130">
    <property type="entry name" value="7TM_GPCR_Srsx_nematod"/>
</dbReference>
<feature type="transmembrane region" description="Helical" evidence="5">
    <location>
        <begin position="89"/>
        <end position="110"/>
    </location>
</feature>
<dbReference type="CDD" id="cd00637">
    <property type="entry name" value="7tm_classA_rhodopsin-like"/>
    <property type="match status" value="2"/>
</dbReference>
<dbReference type="PROSITE" id="PS50262">
    <property type="entry name" value="G_PROTEIN_RECEP_F1_2"/>
    <property type="match status" value="1"/>
</dbReference>
<dbReference type="Gene3D" id="1.20.1070.10">
    <property type="entry name" value="Rhodopsin 7-helix transmembrane proteins"/>
    <property type="match status" value="2"/>
</dbReference>
<dbReference type="PANTHER" id="PTHR23360">
    <property type="entry name" value="G-PROTEIN COUPLED RECEPTORS FAMILY 1 PROFILE DOMAIN-CONTAINING PROTEIN-RELATED"/>
    <property type="match status" value="1"/>
</dbReference>
<sequence length="626" mass="69995">MDSLTPTLLMCLLYIVLGTIAILANILNIFIFLINKEMRKKYVIFIALDVGELINGLSYVLTAIGRGSSLLDGTFGVPITVHECFFERYWVHSLIVGTELPALVTTAISIERILAVRRPIFYKRVATMKTRILILVVVTFIQLKLHKNSNGAKADHHLGLSLSVTGCSIVLVAMPSAVMMGLKWEWFVINDLGIGFCYATTGFLSVATTILNFIYRDEYRSQLKSVFRLNTKQKTKVENFVSPMPAFPKWKNKVAAGKGMYPVDMENQTGSENVTTVINVTTEFVFSDPRPTLIMCSMYMVLGITAILANILDITIFLTNNELRRRFMFFIALDVGELIDGLCYLLTSIGRGSGVLSGTFGIPISYHDCFFKRYWVHALIMGTELPALITIVISAERIIAVHKPKLYNRIVTTKTKIISLVVVGIIQLCFLAIAGISAYHNMEEANTRHCAIITSTATYFSTFHFSFVVGAYVVSFTSLLIIFIIHRKIQRNASNSYGNKKNPQLGFFLSVTGISIILVAMPSVVMIGIRWKWFAVNDIIVGLTYSTTGFLSIVNTINNFIFRDDYRAQFKSFLQLRFSSVKPKTLTVSVTKLPTGRIRPITVAQHSSTKSSGIHKVFVVTMKVKK</sequence>
<organism evidence="7 8">
    <name type="scientific">Steinernema hermaphroditum</name>
    <dbReference type="NCBI Taxonomy" id="289476"/>
    <lineage>
        <taxon>Eukaryota</taxon>
        <taxon>Metazoa</taxon>
        <taxon>Ecdysozoa</taxon>
        <taxon>Nematoda</taxon>
        <taxon>Chromadorea</taxon>
        <taxon>Rhabditida</taxon>
        <taxon>Tylenchina</taxon>
        <taxon>Panagrolaimomorpha</taxon>
        <taxon>Strongyloidoidea</taxon>
        <taxon>Steinernematidae</taxon>
        <taxon>Steinernema</taxon>
    </lineage>
</organism>
<evidence type="ECO:0000256" key="5">
    <source>
        <dbReference type="SAM" id="Phobius"/>
    </source>
</evidence>
<evidence type="ECO:0000256" key="2">
    <source>
        <dbReference type="ARBA" id="ARBA00022692"/>
    </source>
</evidence>